<comment type="function">
    <text evidence="8">Low-potential electron donor to a number of redox enzymes.</text>
</comment>
<comment type="similarity">
    <text evidence="2 8">Belongs to the flavodoxin family.</text>
</comment>
<dbReference type="Proteomes" id="UP001595630">
    <property type="component" value="Unassembled WGS sequence"/>
</dbReference>
<evidence type="ECO:0000256" key="2">
    <source>
        <dbReference type="ARBA" id="ARBA00005267"/>
    </source>
</evidence>
<dbReference type="PROSITE" id="PS50902">
    <property type="entry name" value="FLAVODOXIN_LIKE"/>
    <property type="match status" value="1"/>
</dbReference>
<organism evidence="10 11">
    <name type="scientific">Stutzerimonas tarimensis</name>
    <dbReference type="NCBI Taxonomy" id="1507735"/>
    <lineage>
        <taxon>Bacteria</taxon>
        <taxon>Pseudomonadati</taxon>
        <taxon>Pseudomonadota</taxon>
        <taxon>Gammaproteobacteria</taxon>
        <taxon>Pseudomonadales</taxon>
        <taxon>Pseudomonadaceae</taxon>
        <taxon>Stutzerimonas</taxon>
    </lineage>
</organism>
<evidence type="ECO:0000313" key="10">
    <source>
        <dbReference type="EMBL" id="MFC3608375.1"/>
    </source>
</evidence>
<evidence type="ECO:0000259" key="9">
    <source>
        <dbReference type="PROSITE" id="PS50902"/>
    </source>
</evidence>
<evidence type="ECO:0000256" key="3">
    <source>
        <dbReference type="ARBA" id="ARBA00022448"/>
    </source>
</evidence>
<evidence type="ECO:0000256" key="6">
    <source>
        <dbReference type="ARBA" id="ARBA00022982"/>
    </source>
</evidence>
<accession>A0ABV7T5E1</accession>
<keyword evidence="3 8" id="KW-0813">Transport</keyword>
<proteinExistence type="inferred from homology"/>
<comment type="caution">
    <text evidence="10">The sequence shown here is derived from an EMBL/GenBank/DDBJ whole genome shotgun (WGS) entry which is preliminary data.</text>
</comment>
<dbReference type="NCBIfam" id="TIGR01752">
    <property type="entry name" value="flav_long"/>
    <property type="match status" value="1"/>
</dbReference>
<evidence type="ECO:0000313" key="11">
    <source>
        <dbReference type="Proteomes" id="UP001595630"/>
    </source>
</evidence>
<dbReference type="PRINTS" id="PR00369">
    <property type="entry name" value="FLAVODOXIN"/>
</dbReference>
<dbReference type="InterPro" id="IPR008254">
    <property type="entry name" value="Flavodoxin/NO_synth"/>
</dbReference>
<keyword evidence="5 8" id="KW-0288">FMN</keyword>
<keyword evidence="6 8" id="KW-0249">Electron transport</keyword>
<dbReference type="PANTHER" id="PTHR42809:SF1">
    <property type="entry name" value="FLAVODOXIN 1"/>
    <property type="match status" value="1"/>
</dbReference>
<dbReference type="NCBIfam" id="NF006739">
    <property type="entry name" value="PRK09267.1-5"/>
    <property type="match status" value="1"/>
</dbReference>
<evidence type="ECO:0000256" key="7">
    <source>
        <dbReference type="ARBA" id="ARBA00023231"/>
    </source>
</evidence>
<dbReference type="InterPro" id="IPR001226">
    <property type="entry name" value="Flavodoxin_CS"/>
</dbReference>
<feature type="domain" description="Flavodoxin-like" evidence="9">
    <location>
        <begin position="4"/>
        <end position="173"/>
    </location>
</feature>
<reference evidence="11" key="1">
    <citation type="journal article" date="2019" name="Int. J. Syst. Evol. Microbiol.">
        <title>The Global Catalogue of Microorganisms (GCM) 10K type strain sequencing project: providing services to taxonomists for standard genome sequencing and annotation.</title>
        <authorList>
            <consortium name="The Broad Institute Genomics Platform"/>
            <consortium name="The Broad Institute Genome Sequencing Center for Infectious Disease"/>
            <person name="Wu L."/>
            <person name="Ma J."/>
        </authorList>
    </citation>
    <scope>NUCLEOTIDE SEQUENCE [LARGE SCALE GENOMIC DNA]</scope>
    <source>
        <strain evidence="11">KCTC 42447</strain>
    </source>
</reference>
<gene>
    <name evidence="10" type="ORF">ACFOMF_11345</name>
</gene>
<dbReference type="InterPro" id="IPR029039">
    <property type="entry name" value="Flavoprotein-like_sf"/>
</dbReference>
<keyword evidence="11" id="KW-1185">Reference proteome</keyword>
<dbReference type="Pfam" id="PF00258">
    <property type="entry name" value="Flavodoxin_1"/>
    <property type="match status" value="1"/>
</dbReference>
<evidence type="ECO:0000256" key="4">
    <source>
        <dbReference type="ARBA" id="ARBA00022630"/>
    </source>
</evidence>
<dbReference type="PANTHER" id="PTHR42809">
    <property type="entry name" value="FLAVODOXIN 2"/>
    <property type="match status" value="1"/>
</dbReference>
<protein>
    <recommendedName>
        <fullName evidence="8">Flavodoxin</fullName>
    </recommendedName>
</protein>
<dbReference type="SUPFAM" id="SSF52218">
    <property type="entry name" value="Flavoproteins"/>
    <property type="match status" value="1"/>
</dbReference>
<dbReference type="PIRSF" id="PIRSF038996">
    <property type="entry name" value="FldA"/>
    <property type="match status" value="1"/>
</dbReference>
<name>A0ABV7T5E1_9GAMM</name>
<dbReference type="PROSITE" id="PS00201">
    <property type="entry name" value="FLAVODOXIN"/>
    <property type="match status" value="1"/>
</dbReference>
<comment type="cofactor">
    <cofactor evidence="1 8">
        <name>FMN</name>
        <dbReference type="ChEBI" id="CHEBI:58210"/>
    </cofactor>
</comment>
<keyword evidence="4 8" id="KW-0285">Flavoprotein</keyword>
<sequence>MARIGLFFGTNTGKTRKVAKMIKKRFDEETIADPMNVNKATPDDIAKYQFLILGTPTLGEGELPGLSADCENESWEEFLPQLESADFSGKTVALYGLGDQVGYPDEFLDAMKELHDFVVERGGKVVGAWPTEGYEFEHSEAVVDGKFVGLALDLDNQSNLTEERLSAWLKLIAADFDLTV</sequence>
<dbReference type="InterPro" id="IPR010086">
    <property type="entry name" value="Flavodoxin_lc"/>
</dbReference>
<evidence type="ECO:0000256" key="1">
    <source>
        <dbReference type="ARBA" id="ARBA00001917"/>
    </source>
</evidence>
<keyword evidence="7" id="KW-0535">Nitrogen fixation</keyword>
<dbReference type="Gene3D" id="3.40.50.360">
    <property type="match status" value="1"/>
</dbReference>
<dbReference type="InterPro" id="IPR050619">
    <property type="entry name" value="Flavodoxin"/>
</dbReference>
<dbReference type="InterPro" id="IPR001094">
    <property type="entry name" value="Flavdoxin-like"/>
</dbReference>
<evidence type="ECO:0000256" key="5">
    <source>
        <dbReference type="ARBA" id="ARBA00022643"/>
    </source>
</evidence>
<evidence type="ECO:0000256" key="8">
    <source>
        <dbReference type="PIRNR" id="PIRNR038996"/>
    </source>
</evidence>
<dbReference type="EMBL" id="JBHRXZ010000022">
    <property type="protein sequence ID" value="MFC3608375.1"/>
    <property type="molecule type" value="Genomic_DNA"/>
</dbReference>
<dbReference type="RefSeq" id="WP_386364848.1">
    <property type="nucleotide sequence ID" value="NZ_JBHRXZ010000022.1"/>
</dbReference>